<feature type="domain" description="AdoMet activation" evidence="3">
    <location>
        <begin position="1"/>
        <end position="49"/>
    </location>
</feature>
<dbReference type="GO" id="GO:0032259">
    <property type="term" value="P:methylation"/>
    <property type="evidence" value="ECO:0007669"/>
    <property type="project" value="UniProtKB-KW"/>
</dbReference>
<protein>
    <recommendedName>
        <fullName evidence="3">AdoMet activation domain-containing protein</fullName>
    </recommendedName>
</protein>
<name>A0A235BQ49_UNCW3</name>
<dbReference type="PROSITE" id="PS50974">
    <property type="entry name" value="ADOMET_ACTIVATION"/>
    <property type="match status" value="1"/>
</dbReference>
<organism evidence="4 5">
    <name type="scientific">candidate division WOR-3 bacterium JGI_Cruoil_03_51_56</name>
    <dbReference type="NCBI Taxonomy" id="1973747"/>
    <lineage>
        <taxon>Bacteria</taxon>
        <taxon>Bacteria division WOR-3</taxon>
    </lineage>
</organism>
<gene>
    <name evidence="4" type="ORF">CH330_08835</name>
</gene>
<dbReference type="PANTHER" id="PTHR42947:SF1">
    <property type="entry name" value="COB--COM HETERODISULFIDE REDUCTASE SUBUNIT B 1"/>
    <property type="match status" value="1"/>
</dbReference>
<keyword evidence="2" id="KW-0808">Transferase</keyword>
<dbReference type="InterPro" id="IPR051278">
    <property type="entry name" value="HdrB/HdrD_reductase"/>
</dbReference>
<reference evidence="4 5" key="1">
    <citation type="submission" date="2017-07" db="EMBL/GenBank/DDBJ databases">
        <title>Recovery of genomes from metagenomes via a dereplication, aggregation, and scoring strategy.</title>
        <authorList>
            <person name="Sieber C.M."/>
            <person name="Probst A.J."/>
            <person name="Sharrar A."/>
            <person name="Thomas B.C."/>
            <person name="Hess M."/>
            <person name="Tringe S.G."/>
            <person name="Banfield J.F."/>
        </authorList>
    </citation>
    <scope>NUCLEOTIDE SEQUENCE [LARGE SCALE GENOMIC DNA]</scope>
    <source>
        <strain evidence="4">JGI_Cruoil_03_51_56</strain>
    </source>
</reference>
<keyword evidence="1" id="KW-0560">Oxidoreductase</keyword>
<evidence type="ECO:0000256" key="2">
    <source>
        <dbReference type="PROSITE-ProRule" id="PRU00346"/>
    </source>
</evidence>
<evidence type="ECO:0000313" key="4">
    <source>
        <dbReference type="EMBL" id="OYD14344.1"/>
    </source>
</evidence>
<comment type="caution">
    <text evidence="4">The sequence shown here is derived from an EMBL/GenBank/DDBJ whole genome shotgun (WGS) entry which is preliminary data.</text>
</comment>
<dbReference type="GO" id="GO:0016491">
    <property type="term" value="F:oxidoreductase activity"/>
    <property type="evidence" value="ECO:0007669"/>
    <property type="project" value="UniProtKB-KW"/>
</dbReference>
<dbReference type="EMBL" id="NOZP01000164">
    <property type="protein sequence ID" value="OYD14344.1"/>
    <property type="molecule type" value="Genomic_DNA"/>
</dbReference>
<dbReference type="GO" id="GO:0008705">
    <property type="term" value="F:methionine synthase activity"/>
    <property type="evidence" value="ECO:0007669"/>
    <property type="project" value="InterPro"/>
</dbReference>
<dbReference type="Gene3D" id="3.40.50.11810">
    <property type="match status" value="1"/>
</dbReference>
<dbReference type="InterPro" id="IPR004223">
    <property type="entry name" value="VitB12-dep_Met_synth_activ_dom"/>
</dbReference>
<accession>A0A235BQ49</accession>
<dbReference type="AlphaFoldDB" id="A0A235BQ49"/>
<evidence type="ECO:0000313" key="5">
    <source>
        <dbReference type="Proteomes" id="UP000215559"/>
    </source>
</evidence>
<evidence type="ECO:0000256" key="1">
    <source>
        <dbReference type="ARBA" id="ARBA00023002"/>
    </source>
</evidence>
<dbReference type="Proteomes" id="UP000215559">
    <property type="component" value="Unassembled WGS sequence"/>
</dbReference>
<evidence type="ECO:0000259" key="3">
    <source>
        <dbReference type="PROSITE" id="PS50974"/>
    </source>
</evidence>
<keyword evidence="2" id="KW-0489">Methyltransferase</keyword>
<dbReference type="PANTHER" id="PTHR42947">
    <property type="entry name" value="COB--COM HETERODISULFIDE REDUCTASE SUBUNIT B 1"/>
    <property type="match status" value="1"/>
</dbReference>
<dbReference type="Gene3D" id="1.20.1050.140">
    <property type="match status" value="1"/>
</dbReference>
<dbReference type="Pfam" id="PF02754">
    <property type="entry name" value="CCG"/>
    <property type="match status" value="2"/>
</dbReference>
<dbReference type="InterPro" id="IPR004017">
    <property type="entry name" value="Cys_rich_dom"/>
</dbReference>
<sequence>MRYTYYPGCTLYTTARSLNDCALKVAERIGFELAEMPAWTCCGAIYNTNSDDLAASVGPVRNLARASQLGDKLVTLCAACYNVLKRTNTALNDPEKQDVAKRLLDYVEEPFERPIEVIHYLEVLRDDIGWDQIRGKVTRPLSGLKVASYYGCLMVRPPKVLQFDNPTNPMCLDDLMAAIGAEPVQFDFKTKCCGGYLVVSQHDVAVKCSRRIIDNAADYNADVLVTTCPLCHYNLDALQRDMKAEDPDFQPIPVLYFTQLLGLATGLRKRELALDYNKIDPRPVLKKVGNVS</sequence>
<proteinExistence type="predicted"/>